<dbReference type="Proteomes" id="UP001597296">
    <property type="component" value="Unassembled WGS sequence"/>
</dbReference>
<comment type="catalytic activity">
    <reaction evidence="5">
        <text>2 reduced [2Fe-2S]-[ferredoxin] + NADP(+) + H(+) = 2 oxidized [2Fe-2S]-[ferredoxin] + NADPH</text>
        <dbReference type="Rhea" id="RHEA:20125"/>
        <dbReference type="Rhea" id="RHEA-COMP:10000"/>
        <dbReference type="Rhea" id="RHEA-COMP:10001"/>
        <dbReference type="ChEBI" id="CHEBI:15378"/>
        <dbReference type="ChEBI" id="CHEBI:33737"/>
        <dbReference type="ChEBI" id="CHEBI:33738"/>
        <dbReference type="ChEBI" id="CHEBI:57783"/>
        <dbReference type="ChEBI" id="CHEBI:58349"/>
        <dbReference type="EC" id="1.18.1.2"/>
    </reaction>
</comment>
<evidence type="ECO:0000259" key="6">
    <source>
        <dbReference type="Pfam" id="PF07992"/>
    </source>
</evidence>
<dbReference type="PANTHER" id="PTHR48105">
    <property type="entry name" value="THIOREDOXIN REDUCTASE 1-RELATED-RELATED"/>
    <property type="match status" value="1"/>
</dbReference>
<dbReference type="HAMAP" id="MF_01685">
    <property type="entry name" value="FENR2"/>
    <property type="match status" value="1"/>
</dbReference>
<evidence type="ECO:0000256" key="3">
    <source>
        <dbReference type="ARBA" id="ARBA00022857"/>
    </source>
</evidence>
<dbReference type="PRINTS" id="PR00469">
    <property type="entry name" value="PNDRDTASEII"/>
</dbReference>
<accession>A0ABW5CB20</accession>
<dbReference type="EC" id="1.18.1.2" evidence="5"/>
<keyword evidence="1 5" id="KW-0285">Flavoprotein</keyword>
<evidence type="ECO:0000256" key="2">
    <source>
        <dbReference type="ARBA" id="ARBA00022827"/>
    </source>
</evidence>
<comment type="similarity">
    <text evidence="5">Belongs to the ferredoxin--NADP reductase type 2 family.</text>
</comment>
<feature type="binding site" evidence="5">
    <location>
        <position position="330"/>
    </location>
    <ligand>
        <name>FAD</name>
        <dbReference type="ChEBI" id="CHEBI:57692"/>
    </ligand>
</feature>
<feature type="binding site" evidence="5">
    <location>
        <position position="43"/>
    </location>
    <ligand>
        <name>FAD</name>
        <dbReference type="ChEBI" id="CHEBI:57692"/>
    </ligand>
</feature>
<evidence type="ECO:0000256" key="1">
    <source>
        <dbReference type="ARBA" id="ARBA00022630"/>
    </source>
</evidence>
<feature type="domain" description="FAD/NAD(P)-binding" evidence="6">
    <location>
        <begin position="7"/>
        <end position="297"/>
    </location>
</feature>
<dbReference type="InterPro" id="IPR023753">
    <property type="entry name" value="FAD/NAD-binding_dom"/>
</dbReference>
<feature type="binding site" evidence="5">
    <location>
        <position position="35"/>
    </location>
    <ligand>
        <name>FAD</name>
        <dbReference type="ChEBI" id="CHEBI:57692"/>
    </ligand>
</feature>
<dbReference type="RefSeq" id="WP_377315973.1">
    <property type="nucleotide sequence ID" value="NZ_JBHUIY010000016.1"/>
</dbReference>
<dbReference type="Pfam" id="PF07992">
    <property type="entry name" value="Pyr_redox_2"/>
    <property type="match status" value="1"/>
</dbReference>
<reference evidence="8" key="1">
    <citation type="journal article" date="2019" name="Int. J. Syst. Evol. Microbiol.">
        <title>The Global Catalogue of Microorganisms (GCM) 10K type strain sequencing project: providing services to taxonomists for standard genome sequencing and annotation.</title>
        <authorList>
            <consortium name="The Broad Institute Genomics Platform"/>
            <consortium name="The Broad Institute Genome Sequencing Center for Infectious Disease"/>
            <person name="Wu L."/>
            <person name="Ma J."/>
        </authorList>
    </citation>
    <scope>NUCLEOTIDE SEQUENCE [LARGE SCALE GENOMIC DNA]</scope>
    <source>
        <strain evidence="8">KCTC 15012</strain>
    </source>
</reference>
<comment type="caution">
    <text evidence="7">The sequence shown here is derived from an EMBL/GenBank/DDBJ whole genome shotgun (WGS) entry which is preliminary data.</text>
</comment>
<dbReference type="InterPro" id="IPR022890">
    <property type="entry name" value="Fd--NADP_Rdtase_type_2"/>
</dbReference>
<evidence type="ECO:0000256" key="4">
    <source>
        <dbReference type="ARBA" id="ARBA00023002"/>
    </source>
</evidence>
<keyword evidence="3 5" id="KW-0521">NADP</keyword>
<dbReference type="PRINTS" id="PR00368">
    <property type="entry name" value="FADPNR"/>
</dbReference>
<keyword evidence="4 5" id="KW-0560">Oxidoreductase</keyword>
<protein>
    <recommendedName>
        <fullName evidence="5">Ferredoxin--NADP reductase</fullName>
        <shortName evidence="5">FNR</shortName>
        <shortName evidence="5">Fd-NADP(+) reductase</shortName>
        <ecNumber evidence="5">1.18.1.2</ecNumber>
    </recommendedName>
</protein>
<organism evidence="7 8">
    <name type="scientific">Phaeospirillum tilakii</name>
    <dbReference type="NCBI Taxonomy" id="741673"/>
    <lineage>
        <taxon>Bacteria</taxon>
        <taxon>Pseudomonadati</taxon>
        <taxon>Pseudomonadota</taxon>
        <taxon>Alphaproteobacteria</taxon>
        <taxon>Rhodospirillales</taxon>
        <taxon>Rhodospirillaceae</taxon>
        <taxon>Phaeospirillum</taxon>
    </lineage>
</organism>
<dbReference type="InterPro" id="IPR036188">
    <property type="entry name" value="FAD/NAD-bd_sf"/>
</dbReference>
<comment type="subunit">
    <text evidence="5">Homodimer.</text>
</comment>
<evidence type="ECO:0000313" key="8">
    <source>
        <dbReference type="Proteomes" id="UP001597296"/>
    </source>
</evidence>
<dbReference type="Gene3D" id="3.50.50.60">
    <property type="entry name" value="FAD/NAD(P)-binding domain"/>
    <property type="match status" value="3"/>
</dbReference>
<dbReference type="EMBL" id="JBHUIY010000016">
    <property type="protein sequence ID" value="MFD2234076.1"/>
    <property type="molecule type" value="Genomic_DNA"/>
</dbReference>
<feature type="binding site" evidence="5">
    <location>
        <position position="289"/>
    </location>
    <ligand>
        <name>FAD</name>
        <dbReference type="ChEBI" id="CHEBI:57692"/>
    </ligand>
</feature>
<keyword evidence="2 5" id="KW-0274">FAD</keyword>
<evidence type="ECO:0000313" key="7">
    <source>
        <dbReference type="EMBL" id="MFD2234076.1"/>
    </source>
</evidence>
<evidence type="ECO:0000256" key="5">
    <source>
        <dbReference type="HAMAP-Rule" id="MF_01685"/>
    </source>
</evidence>
<feature type="binding site" evidence="5">
    <location>
        <position position="123"/>
    </location>
    <ligand>
        <name>FAD</name>
        <dbReference type="ChEBI" id="CHEBI:57692"/>
    </ligand>
</feature>
<feature type="binding site" evidence="5">
    <location>
        <position position="48"/>
    </location>
    <ligand>
        <name>FAD</name>
        <dbReference type="ChEBI" id="CHEBI:57692"/>
    </ligand>
</feature>
<gene>
    <name evidence="7" type="ORF">ACFSNB_09680</name>
</gene>
<dbReference type="SUPFAM" id="SSF51905">
    <property type="entry name" value="FAD/NAD(P)-binding domain"/>
    <property type="match status" value="1"/>
</dbReference>
<name>A0ABW5CB20_9PROT</name>
<comment type="cofactor">
    <cofactor evidence="5">
        <name>FAD</name>
        <dbReference type="ChEBI" id="CHEBI:57692"/>
    </cofactor>
    <text evidence="5">Binds 1 FAD per subunit.</text>
</comment>
<proteinExistence type="inferred from homology"/>
<keyword evidence="8" id="KW-1185">Reference proteome</keyword>
<feature type="binding site" evidence="5">
    <location>
        <position position="88"/>
    </location>
    <ligand>
        <name>FAD</name>
        <dbReference type="ChEBI" id="CHEBI:57692"/>
    </ligand>
</feature>
<dbReference type="InterPro" id="IPR050097">
    <property type="entry name" value="Ferredoxin-NADP_redctase_2"/>
</dbReference>
<sequence>MTVIETDAVVVGAGPVGLFAVFQCGMVKVRCAVIDALPHPGGQLTALYPEKPIYDCPGHPSILAADLVERLVAQAAPFAPVYHFGVTATALDPESDGRWRIGLSDGTVLLCRAVILASGGGAFAPKRPPLPDLDQFEGTSVFYSVPRREALRGQRVVIAGGGDAAVDWAISLAEIAARVSVVHRRERFRAAPVAEATLRRLAAEGAVELVAPAQLHGLEGQDGRLDAVVVADLDGVPRRLPADVLLAFFGLLGEIGPIAGWGLTMEGNAVVIDPASGACSRPGIFACGDICTYPGKLRLILTGFAEAARAATSAFAVVHPGEALHFVHSTTAGVPGPL</sequence>
<comment type="caution">
    <text evidence="5">Lacks conserved residue(s) required for the propagation of feature annotation.</text>
</comment>